<name>A0A0G2Y6U0_9VIRU</name>
<proteinExistence type="predicted"/>
<evidence type="ECO:0000313" key="2">
    <source>
        <dbReference type="Proteomes" id="UP000240461"/>
    </source>
</evidence>
<protein>
    <submittedName>
        <fullName evidence="1">Uncharacterized protein</fullName>
    </submittedName>
</protein>
<keyword evidence="2" id="KW-1185">Reference proteome</keyword>
<evidence type="ECO:0000313" key="1">
    <source>
        <dbReference type="EMBL" id="AKI80304.1"/>
    </source>
</evidence>
<dbReference type="Proteomes" id="UP000240461">
    <property type="component" value="Segment"/>
</dbReference>
<sequence length="62" mass="7012">MSNKLIDNSYLYGAEITDFNSLKIKGVLENGIITFPQINDENPLQKCPIVKNFILESKLLVN</sequence>
<dbReference type="EMBL" id="KM982402">
    <property type="protein sequence ID" value="AKI80304.1"/>
    <property type="molecule type" value="Genomic_DNA"/>
</dbReference>
<reference evidence="1 2" key="1">
    <citation type="submission" date="2014-10" db="EMBL/GenBank/DDBJ databases">
        <title>Pan-genome analysis of Brazilian lineage A amoebal mimiviruses.</title>
        <authorList>
            <person name="Assis F.L."/>
            <person name="Abrahao J.S."/>
            <person name="Kroon E.G."/>
            <person name="Dornas F.P."/>
            <person name="Andrade K.R."/>
            <person name="Borato P.V.M."/>
            <person name="Pilotto M.R."/>
            <person name="Benamar S."/>
            <person name="LaScola B."/>
            <person name="Colson P."/>
        </authorList>
    </citation>
    <scope>NUCLEOTIDE SEQUENCE [LARGE SCALE GENOMIC DNA]</scope>
    <source>
        <strain evidence="1 2">Kroon</strain>
    </source>
</reference>
<organism evidence="1 2">
    <name type="scientific">Acanthamoeba polyphaga mimivirus Kroon</name>
    <dbReference type="NCBI Taxonomy" id="3069720"/>
    <lineage>
        <taxon>Viruses</taxon>
        <taxon>Varidnaviria</taxon>
        <taxon>Bamfordvirae</taxon>
        <taxon>Nucleocytoviricota</taxon>
        <taxon>Megaviricetes</taxon>
        <taxon>Imitervirales</taxon>
        <taxon>Mimiviridae</taxon>
        <taxon>Megamimivirinae</taxon>
        <taxon>Mimivirus</taxon>
        <taxon>Mimivirus lagoaense</taxon>
    </lineage>
</organism>
<dbReference type="KEGG" id="vg:80514102"/>
<accession>A0A0G2Y6U0</accession>